<comment type="similarity">
    <text evidence="1">Belongs to the UPF0162 family.</text>
</comment>
<dbReference type="InterPro" id="IPR032698">
    <property type="entry name" value="SirB1_N"/>
</dbReference>
<dbReference type="RefSeq" id="WP_252167041.1">
    <property type="nucleotide sequence ID" value="NZ_CP084930.1"/>
</dbReference>
<dbReference type="PANTHER" id="PTHR31350">
    <property type="entry name" value="SI:DKEY-261L7.2"/>
    <property type="match status" value="1"/>
</dbReference>
<dbReference type="SUPFAM" id="SSF48452">
    <property type="entry name" value="TPR-like"/>
    <property type="match status" value="1"/>
</dbReference>
<keyword evidence="4" id="KW-1185">Reference proteome</keyword>
<evidence type="ECO:0000313" key="3">
    <source>
        <dbReference type="EMBL" id="USI73230.1"/>
    </source>
</evidence>
<feature type="domain" description="Protein SirB1 N-terminal" evidence="2">
    <location>
        <begin position="41"/>
        <end position="188"/>
    </location>
</feature>
<protein>
    <submittedName>
        <fullName evidence="3">Transglutaminase-like domain-containing protein</fullName>
    </submittedName>
</protein>
<evidence type="ECO:0000313" key="4">
    <source>
        <dbReference type="Proteomes" id="UP001056937"/>
    </source>
</evidence>
<accession>A0ABY4X8Q7</accession>
<dbReference type="InterPro" id="IPR011990">
    <property type="entry name" value="TPR-like_helical_dom_sf"/>
</dbReference>
<gene>
    <name evidence="3" type="ORF">LHA26_01760</name>
</gene>
<dbReference type="Gene3D" id="1.25.40.10">
    <property type="entry name" value="Tetratricopeptide repeat domain"/>
    <property type="match status" value="1"/>
</dbReference>
<dbReference type="Pfam" id="PF13369">
    <property type="entry name" value="Transglut_core2"/>
    <property type="match status" value="1"/>
</dbReference>
<proteinExistence type="inferred from homology"/>
<dbReference type="EMBL" id="CP084930">
    <property type="protein sequence ID" value="USI73230.1"/>
    <property type="molecule type" value="Genomic_DNA"/>
</dbReference>
<dbReference type="Proteomes" id="UP001056937">
    <property type="component" value="Chromosome 1"/>
</dbReference>
<reference evidence="3" key="1">
    <citation type="journal article" date="2022" name="Toxins">
        <title>Genomic Analysis of Sphingopyxis sp. USTB-05 for Biodegrading Cyanobacterial Hepatotoxins.</title>
        <authorList>
            <person name="Liu C."/>
            <person name="Xu Q."/>
            <person name="Zhao Z."/>
            <person name="Zhang H."/>
            <person name="Liu X."/>
            <person name="Yin C."/>
            <person name="Liu Y."/>
            <person name="Yan H."/>
        </authorList>
    </citation>
    <scope>NUCLEOTIDE SEQUENCE</scope>
    <source>
        <strain evidence="3">NBD5</strain>
    </source>
</reference>
<evidence type="ECO:0000256" key="1">
    <source>
        <dbReference type="ARBA" id="ARBA00007100"/>
    </source>
</evidence>
<organism evidence="3 4">
    <name type="scientific">Sphingomonas morindae</name>
    <dbReference type="NCBI Taxonomy" id="1541170"/>
    <lineage>
        <taxon>Bacteria</taxon>
        <taxon>Pseudomonadati</taxon>
        <taxon>Pseudomonadota</taxon>
        <taxon>Alphaproteobacteria</taxon>
        <taxon>Sphingomonadales</taxon>
        <taxon>Sphingomonadaceae</taxon>
        <taxon>Sphingomonas</taxon>
    </lineage>
</organism>
<sequence length="270" mass="28887">MDDSITALGLLEDEAITLDSAALELAALDHPGTDLAPYVALLTEMTERLVHLGGEARAAGERATALATLFAEDYGFVGDADRYDDPDNADLIRVIDRRRGLPVSLAILYVAAARRLGWSADVLNTPGHVLARINSPTEPVLIDPFGRGRIVDAAELAALLARMLGPTVVPGAEHLATLTNRAVLVRLLINQASRAETGGRPSRALELYRRMTLIAPGHGPLWWERARLSLGEGDVAGARASLSAMLEVTREPEMRAHIFAALDAISAARP</sequence>
<evidence type="ECO:0000259" key="2">
    <source>
        <dbReference type="Pfam" id="PF13369"/>
    </source>
</evidence>
<name>A0ABY4X8Q7_9SPHN</name>
<dbReference type="PANTHER" id="PTHR31350:SF21">
    <property type="entry name" value="F-BOX ONLY PROTEIN 21"/>
    <property type="match status" value="1"/>
</dbReference>